<evidence type="ECO:0000313" key="3">
    <source>
        <dbReference type="Proteomes" id="UP000023152"/>
    </source>
</evidence>
<evidence type="ECO:0000313" key="2">
    <source>
        <dbReference type="EMBL" id="ETO24923.1"/>
    </source>
</evidence>
<gene>
    <name evidence="2" type="ORF">RFI_12233</name>
</gene>
<dbReference type="AlphaFoldDB" id="X6NGB4"/>
<reference evidence="2 3" key="1">
    <citation type="journal article" date="2013" name="Curr. Biol.">
        <title>The Genome of the Foraminiferan Reticulomyxa filosa.</title>
        <authorList>
            <person name="Glockner G."/>
            <person name="Hulsmann N."/>
            <person name="Schleicher M."/>
            <person name="Noegel A.A."/>
            <person name="Eichinger L."/>
            <person name="Gallinger C."/>
            <person name="Pawlowski J."/>
            <person name="Sierra R."/>
            <person name="Euteneuer U."/>
            <person name="Pillet L."/>
            <person name="Moustafa A."/>
            <person name="Platzer M."/>
            <person name="Groth M."/>
            <person name="Szafranski K."/>
            <person name="Schliwa M."/>
        </authorList>
    </citation>
    <scope>NUCLEOTIDE SEQUENCE [LARGE SCALE GENOMIC DNA]</scope>
</reference>
<evidence type="ECO:0000256" key="1">
    <source>
        <dbReference type="SAM" id="Phobius"/>
    </source>
</evidence>
<feature type="transmembrane region" description="Helical" evidence="1">
    <location>
        <begin position="226"/>
        <end position="244"/>
    </location>
</feature>
<protein>
    <submittedName>
        <fullName evidence="2">Uncharacterized protein</fullName>
    </submittedName>
</protein>
<keyword evidence="1" id="KW-1133">Transmembrane helix</keyword>
<dbReference type="Proteomes" id="UP000023152">
    <property type="component" value="Unassembled WGS sequence"/>
</dbReference>
<dbReference type="EMBL" id="ASPP01008864">
    <property type="protein sequence ID" value="ETO24923.1"/>
    <property type="molecule type" value="Genomic_DNA"/>
</dbReference>
<comment type="caution">
    <text evidence="2">The sequence shown here is derived from an EMBL/GenBank/DDBJ whole genome shotgun (WGS) entry which is preliminary data.</text>
</comment>
<sequence length="246" mass="28010">MEVSLFQDVCDAYQSHLHSMLISNEQKTPARRGPSGGAAGVSGSWLNRSPYSFLGSRQGSFSTFPFIDTIQKEKQKLDNLQQNVCAEMFDLYKKYFDSSNAMVLSSPTTGNNNTANTDVSSLQQIVGPRICETIIERIEDFRSRYGDGFQAVDIDESSVNTDRSFIKKPVFQSSSNRNISYRDLEWQSPSAPTPHEYAQDNPQSMIIPIDVFDAAQKAIFQHMETFYYPFVFFLFFFLTFVYHVNP</sequence>
<keyword evidence="1" id="KW-0472">Membrane</keyword>
<accession>X6NGB4</accession>
<proteinExistence type="predicted"/>
<keyword evidence="3" id="KW-1185">Reference proteome</keyword>
<organism evidence="2 3">
    <name type="scientific">Reticulomyxa filosa</name>
    <dbReference type="NCBI Taxonomy" id="46433"/>
    <lineage>
        <taxon>Eukaryota</taxon>
        <taxon>Sar</taxon>
        <taxon>Rhizaria</taxon>
        <taxon>Retaria</taxon>
        <taxon>Foraminifera</taxon>
        <taxon>Monothalamids</taxon>
        <taxon>Reticulomyxidae</taxon>
        <taxon>Reticulomyxa</taxon>
    </lineage>
</organism>
<name>X6NGB4_RETFI</name>
<keyword evidence="1" id="KW-0812">Transmembrane</keyword>